<name>A0A0B7FSI7_THACB</name>
<accession>A0A0B7FSI7</accession>
<gene>
    <name evidence="1" type="ORF">RSOLAG1IB_04175</name>
</gene>
<dbReference type="AlphaFoldDB" id="A0A0B7FSI7"/>
<evidence type="ECO:0000313" key="2">
    <source>
        <dbReference type="Proteomes" id="UP000059188"/>
    </source>
</evidence>
<reference evidence="1 2" key="1">
    <citation type="submission" date="2014-11" db="EMBL/GenBank/DDBJ databases">
        <authorList>
            <person name="Wibberg Daniel"/>
        </authorList>
    </citation>
    <scope>NUCLEOTIDE SEQUENCE [LARGE SCALE GENOMIC DNA]</scope>
    <source>
        <strain evidence="1">Rhizoctonia solani AG1-IB 7/3/14</strain>
    </source>
</reference>
<organism evidence="1 2">
    <name type="scientific">Thanatephorus cucumeris (strain AG1-IB / isolate 7/3/14)</name>
    <name type="common">Lettuce bottom rot fungus</name>
    <name type="synonym">Rhizoctonia solani</name>
    <dbReference type="NCBI Taxonomy" id="1108050"/>
    <lineage>
        <taxon>Eukaryota</taxon>
        <taxon>Fungi</taxon>
        <taxon>Dikarya</taxon>
        <taxon>Basidiomycota</taxon>
        <taxon>Agaricomycotina</taxon>
        <taxon>Agaricomycetes</taxon>
        <taxon>Cantharellales</taxon>
        <taxon>Ceratobasidiaceae</taxon>
        <taxon>Rhizoctonia</taxon>
        <taxon>Rhizoctonia solani AG-1</taxon>
    </lineage>
</organism>
<sequence length="103" mass="11857">MVQRSAEKPRSGVWTTGFTVESNNLRLARGRLRVREFVWKTPLKPLGSEDKCMKWFTTRGPVKARPNQFVALTILRTAYIFSYRIVVTKSNSIALFGPNTPRR</sequence>
<evidence type="ECO:0000313" key="1">
    <source>
        <dbReference type="EMBL" id="CEL60936.1"/>
    </source>
</evidence>
<proteinExistence type="predicted"/>
<keyword evidence="2" id="KW-1185">Reference proteome</keyword>
<dbReference type="Proteomes" id="UP000059188">
    <property type="component" value="Unassembled WGS sequence"/>
</dbReference>
<dbReference type="EMBL" id="LN679104">
    <property type="protein sequence ID" value="CEL60936.1"/>
    <property type="molecule type" value="Genomic_DNA"/>
</dbReference>
<protein>
    <submittedName>
        <fullName evidence="1">Uncharacterized protein</fullName>
    </submittedName>
</protein>